<reference evidence="1" key="1">
    <citation type="submission" date="2023-01" db="EMBL/GenBank/DDBJ databases">
        <authorList>
            <person name="Van Ghelder C."/>
            <person name="Rancurel C."/>
        </authorList>
    </citation>
    <scope>NUCLEOTIDE SEQUENCE</scope>
    <source>
        <strain evidence="1">CNCM I-4278</strain>
    </source>
</reference>
<accession>A0A9W4UPH8</accession>
<protein>
    <submittedName>
        <fullName evidence="1">Uncharacterized protein</fullName>
    </submittedName>
</protein>
<proteinExistence type="predicted"/>
<sequence>MCLHWLATSPSLLHPSPSASPTSYKGINNMYTLKTKLLTLVTYATTSARWLVFAAMSDLLLPPNDWERTLHQHWHH</sequence>
<dbReference type="Proteomes" id="UP001152607">
    <property type="component" value="Unassembled WGS sequence"/>
</dbReference>
<gene>
    <name evidence="1" type="ORF">PDIGIT_LOCUS12893</name>
</gene>
<name>A0A9W4UPH8_9PLEO</name>
<organism evidence="1 2">
    <name type="scientific">Periconia digitata</name>
    <dbReference type="NCBI Taxonomy" id="1303443"/>
    <lineage>
        <taxon>Eukaryota</taxon>
        <taxon>Fungi</taxon>
        <taxon>Dikarya</taxon>
        <taxon>Ascomycota</taxon>
        <taxon>Pezizomycotina</taxon>
        <taxon>Dothideomycetes</taxon>
        <taxon>Pleosporomycetidae</taxon>
        <taxon>Pleosporales</taxon>
        <taxon>Massarineae</taxon>
        <taxon>Periconiaceae</taxon>
        <taxon>Periconia</taxon>
    </lineage>
</organism>
<evidence type="ECO:0000313" key="2">
    <source>
        <dbReference type="Proteomes" id="UP001152607"/>
    </source>
</evidence>
<keyword evidence="2" id="KW-1185">Reference proteome</keyword>
<dbReference type="EMBL" id="CAOQHR010000009">
    <property type="protein sequence ID" value="CAI6339730.1"/>
    <property type="molecule type" value="Genomic_DNA"/>
</dbReference>
<comment type="caution">
    <text evidence="1">The sequence shown here is derived from an EMBL/GenBank/DDBJ whole genome shotgun (WGS) entry which is preliminary data.</text>
</comment>
<dbReference type="AlphaFoldDB" id="A0A9W4UPH8"/>
<evidence type="ECO:0000313" key="1">
    <source>
        <dbReference type="EMBL" id="CAI6339730.1"/>
    </source>
</evidence>